<accession>A0AAW9MQW2</accession>
<proteinExistence type="inferred from homology"/>
<gene>
    <name evidence="3" type="ORF">VLK81_05515</name>
</gene>
<keyword evidence="1 2" id="KW-0963">Cytoplasm</keyword>
<dbReference type="PANTHER" id="PTHR30135:SF3">
    <property type="entry name" value="GLUCONEOGENESIS FACTOR-RELATED"/>
    <property type="match status" value="1"/>
</dbReference>
<dbReference type="NCBIfam" id="TIGR01826">
    <property type="entry name" value="CofD_related"/>
    <property type="match status" value="1"/>
</dbReference>
<dbReference type="InterPro" id="IPR038136">
    <property type="entry name" value="CofD-like_dom_sf"/>
</dbReference>
<keyword evidence="4" id="KW-1185">Reference proteome</keyword>
<dbReference type="Pfam" id="PF01933">
    <property type="entry name" value="CofD"/>
    <property type="match status" value="1"/>
</dbReference>
<dbReference type="HAMAP" id="MF_00973">
    <property type="entry name" value="Gluconeogen_factor"/>
    <property type="match status" value="1"/>
</dbReference>
<dbReference type="CDD" id="cd07187">
    <property type="entry name" value="YvcK_like"/>
    <property type="match status" value="1"/>
</dbReference>
<dbReference type="InterPro" id="IPR002882">
    <property type="entry name" value="CofD"/>
</dbReference>
<dbReference type="GO" id="GO:0008360">
    <property type="term" value="P:regulation of cell shape"/>
    <property type="evidence" value="ECO:0007669"/>
    <property type="project" value="UniProtKB-UniRule"/>
</dbReference>
<sequence>MVKNDFKIVTIGGGSGSSVLLHGLKNFTKNITAIVTAADDGGGSGILREDLGMLPPGDIRSCLVALSNSEKEMADLMKFRFSESSGRLSGQSFGNIFLAAMSEIYKDFETGLKEASKVLAITGKVLPMTLEDVTLYAKLENGMVIEGESNITFLARKEETKIDHVFLKPEIIRPPFESLDDINGADMIVLGPGSLYTSIMPNLLVKDLLKAIIDSKAIKVYILNIMTQAGETIGYRAIDHIDAIYKHAGENFLDYVIVNNKEIDERIKLKYKYKDKTEQILLNDLEKKTIEARGIKVIEDSLIEVKNDYVRHDANHLSRILTDILQDNIK</sequence>
<comment type="caution">
    <text evidence="3">The sequence shown here is derived from an EMBL/GenBank/DDBJ whole genome shotgun (WGS) entry which is preliminary data.</text>
</comment>
<comment type="similarity">
    <text evidence="2">Belongs to the gluconeogenesis factor family.</text>
</comment>
<dbReference type="Proteomes" id="UP001357733">
    <property type="component" value="Unassembled WGS sequence"/>
</dbReference>
<dbReference type="InterPro" id="IPR010119">
    <property type="entry name" value="Gluconeogen_factor"/>
</dbReference>
<evidence type="ECO:0000256" key="1">
    <source>
        <dbReference type="ARBA" id="ARBA00022490"/>
    </source>
</evidence>
<reference evidence="3 4" key="1">
    <citation type="submission" date="2024-01" db="EMBL/GenBank/DDBJ databases">
        <title>Complete genome sequence of Citroniella saccharovorans strain M6.X9, isolated from human fecal sample.</title>
        <authorList>
            <person name="Cheng G."/>
            <person name="Westerholm M."/>
            <person name="Schnurer A."/>
        </authorList>
    </citation>
    <scope>NUCLEOTIDE SEQUENCE [LARGE SCALE GENOMIC DNA]</scope>
    <source>
        <strain evidence="3 4">DSM 29873</strain>
    </source>
</reference>
<dbReference type="GO" id="GO:0043743">
    <property type="term" value="F:LPPG:FO 2-phospho-L-lactate transferase activity"/>
    <property type="evidence" value="ECO:0007669"/>
    <property type="project" value="InterPro"/>
</dbReference>
<comment type="subcellular location">
    <subcellularLocation>
        <location evidence="2">Cytoplasm</location>
    </subcellularLocation>
</comment>
<protein>
    <recommendedName>
        <fullName evidence="2">Putative gluconeogenesis factor</fullName>
    </recommendedName>
</protein>
<dbReference type="Gene3D" id="3.40.50.10680">
    <property type="entry name" value="CofD-like domains"/>
    <property type="match status" value="1"/>
</dbReference>
<dbReference type="PANTHER" id="PTHR30135">
    <property type="entry name" value="UNCHARACTERIZED PROTEIN YVCK-RELATED"/>
    <property type="match status" value="1"/>
</dbReference>
<comment type="function">
    <text evidence="2">Required for morphogenesis under gluconeogenic growth conditions.</text>
</comment>
<evidence type="ECO:0000313" key="4">
    <source>
        <dbReference type="Proteomes" id="UP001357733"/>
    </source>
</evidence>
<name>A0AAW9MQW2_9FIRM</name>
<evidence type="ECO:0000256" key="2">
    <source>
        <dbReference type="HAMAP-Rule" id="MF_00973"/>
    </source>
</evidence>
<dbReference type="RefSeq" id="WP_324619657.1">
    <property type="nucleotide sequence ID" value="NZ_JAYKOT010000003.1"/>
</dbReference>
<evidence type="ECO:0000313" key="3">
    <source>
        <dbReference type="EMBL" id="MEB3429471.1"/>
    </source>
</evidence>
<dbReference type="AlphaFoldDB" id="A0AAW9MQW2"/>
<organism evidence="3 4">
    <name type="scientific">Citroniella saccharovorans</name>
    <dbReference type="NCBI Taxonomy" id="2053367"/>
    <lineage>
        <taxon>Bacteria</taxon>
        <taxon>Bacillati</taxon>
        <taxon>Bacillota</taxon>
        <taxon>Tissierellia</taxon>
        <taxon>Tissierellales</taxon>
        <taxon>Peptoniphilaceae</taxon>
        <taxon>Citroniella</taxon>
    </lineage>
</organism>
<dbReference type="EMBL" id="JAYKOT010000003">
    <property type="protein sequence ID" value="MEB3429471.1"/>
    <property type="molecule type" value="Genomic_DNA"/>
</dbReference>
<dbReference type="SUPFAM" id="SSF142338">
    <property type="entry name" value="CofD-like"/>
    <property type="match status" value="1"/>
</dbReference>
<dbReference type="GO" id="GO:0005737">
    <property type="term" value="C:cytoplasm"/>
    <property type="evidence" value="ECO:0007669"/>
    <property type="project" value="UniProtKB-SubCell"/>
</dbReference>